<dbReference type="InterPro" id="IPR008969">
    <property type="entry name" value="CarboxyPept-like_regulatory"/>
</dbReference>
<dbReference type="Gene3D" id="2.60.40.1120">
    <property type="entry name" value="Carboxypeptidase-like, regulatory domain"/>
    <property type="match status" value="1"/>
</dbReference>
<dbReference type="GO" id="GO:0009279">
    <property type="term" value="C:cell outer membrane"/>
    <property type="evidence" value="ECO:0007669"/>
    <property type="project" value="UniProtKB-SubCell"/>
</dbReference>
<evidence type="ECO:0000256" key="5">
    <source>
        <dbReference type="ARBA" id="ARBA00023077"/>
    </source>
</evidence>
<keyword evidence="13" id="KW-1185">Reference proteome</keyword>
<proteinExistence type="inferred from homology"/>
<dbReference type="FunFam" id="2.60.40.1120:FF:000003">
    <property type="entry name" value="Outer membrane protein Omp121"/>
    <property type="match status" value="1"/>
</dbReference>
<evidence type="ECO:0000256" key="9">
    <source>
        <dbReference type="RuleBase" id="RU003357"/>
    </source>
</evidence>
<keyword evidence="3 8" id="KW-1134">Transmembrane beta strand</keyword>
<dbReference type="Pfam" id="PF07715">
    <property type="entry name" value="Plug"/>
    <property type="match status" value="1"/>
</dbReference>
<accession>A0AAX1N3S3</accession>
<dbReference type="InterPro" id="IPR023996">
    <property type="entry name" value="TonB-dep_OMP_SusC/RagA"/>
</dbReference>
<gene>
    <name evidence="12" type="ORF">KMW28_20530</name>
</gene>
<dbReference type="InterPro" id="IPR000531">
    <property type="entry name" value="Beta-barrel_TonB"/>
</dbReference>
<dbReference type="AlphaFoldDB" id="A0AAX1N3S3"/>
<evidence type="ECO:0000313" key="13">
    <source>
        <dbReference type="Proteomes" id="UP000678679"/>
    </source>
</evidence>
<dbReference type="PROSITE" id="PS52016">
    <property type="entry name" value="TONB_DEPENDENT_REC_3"/>
    <property type="match status" value="1"/>
</dbReference>
<evidence type="ECO:0000256" key="2">
    <source>
        <dbReference type="ARBA" id="ARBA00022448"/>
    </source>
</evidence>
<comment type="similarity">
    <text evidence="8 9">Belongs to the TonB-dependent receptor family.</text>
</comment>
<comment type="subcellular location">
    <subcellularLocation>
        <location evidence="1 8">Cell outer membrane</location>
        <topology evidence="1 8">Multi-pass membrane protein</topology>
    </subcellularLocation>
</comment>
<dbReference type="Pfam" id="PF13715">
    <property type="entry name" value="CarbopepD_reg_2"/>
    <property type="match status" value="1"/>
</dbReference>
<evidence type="ECO:0000256" key="6">
    <source>
        <dbReference type="ARBA" id="ARBA00023136"/>
    </source>
</evidence>
<keyword evidence="4 8" id="KW-0812">Transmembrane</keyword>
<keyword evidence="6 8" id="KW-0472">Membrane</keyword>
<dbReference type="EMBL" id="CP076132">
    <property type="protein sequence ID" value="QWG01986.1"/>
    <property type="molecule type" value="Genomic_DNA"/>
</dbReference>
<dbReference type="InterPro" id="IPR039426">
    <property type="entry name" value="TonB-dep_rcpt-like"/>
</dbReference>
<dbReference type="Gene3D" id="2.40.170.20">
    <property type="entry name" value="TonB-dependent receptor, beta-barrel domain"/>
    <property type="match status" value="1"/>
</dbReference>
<dbReference type="InterPro" id="IPR036942">
    <property type="entry name" value="Beta-barrel_TonB_sf"/>
</dbReference>
<dbReference type="InterPro" id="IPR037066">
    <property type="entry name" value="Plug_dom_sf"/>
</dbReference>
<dbReference type="Gene3D" id="2.170.130.10">
    <property type="entry name" value="TonB-dependent receptor, plug domain"/>
    <property type="match status" value="1"/>
</dbReference>
<evidence type="ECO:0000313" key="12">
    <source>
        <dbReference type="EMBL" id="QWG01986.1"/>
    </source>
</evidence>
<feature type="domain" description="TonB-dependent receptor plug" evidence="11">
    <location>
        <begin position="206"/>
        <end position="300"/>
    </location>
</feature>
<evidence type="ECO:0000256" key="7">
    <source>
        <dbReference type="ARBA" id="ARBA00023237"/>
    </source>
</evidence>
<dbReference type="InterPro" id="IPR012910">
    <property type="entry name" value="Plug_dom"/>
</dbReference>
<reference evidence="12 13" key="1">
    <citation type="submission" date="2021-05" db="EMBL/GenBank/DDBJ databases">
        <title>Comparative genomic studies on the polysaccharide-degrading batcterial strains of the Flammeovirga genus.</title>
        <authorList>
            <person name="Zewei F."/>
            <person name="Zheng Z."/>
            <person name="Yu L."/>
            <person name="Ruyue G."/>
            <person name="Yanhong M."/>
            <person name="Yuanyuan C."/>
            <person name="Jingyan G."/>
            <person name="Wenjun H."/>
        </authorList>
    </citation>
    <scope>NUCLEOTIDE SEQUENCE [LARGE SCALE GENOMIC DNA]</scope>
    <source>
        <strain evidence="12 13">NBRC:100898</strain>
    </source>
</reference>
<evidence type="ECO:0000259" key="11">
    <source>
        <dbReference type="Pfam" id="PF07715"/>
    </source>
</evidence>
<protein>
    <submittedName>
        <fullName evidence="12">SusC/RagA family TonB-linked outer membrane protein</fullName>
    </submittedName>
</protein>
<evidence type="ECO:0000259" key="10">
    <source>
        <dbReference type="Pfam" id="PF00593"/>
    </source>
</evidence>
<organism evidence="12 13">
    <name type="scientific">Flammeovirga yaeyamensis</name>
    <dbReference type="NCBI Taxonomy" id="367791"/>
    <lineage>
        <taxon>Bacteria</taxon>
        <taxon>Pseudomonadati</taxon>
        <taxon>Bacteroidota</taxon>
        <taxon>Cytophagia</taxon>
        <taxon>Cytophagales</taxon>
        <taxon>Flammeovirgaceae</taxon>
        <taxon>Flammeovirga</taxon>
    </lineage>
</organism>
<keyword evidence="7 8" id="KW-0998">Cell outer membrane</keyword>
<keyword evidence="5 9" id="KW-0798">TonB box</keyword>
<evidence type="ECO:0000256" key="1">
    <source>
        <dbReference type="ARBA" id="ARBA00004571"/>
    </source>
</evidence>
<evidence type="ECO:0000256" key="4">
    <source>
        <dbReference type="ARBA" id="ARBA00022692"/>
    </source>
</evidence>
<name>A0AAX1N3S3_9BACT</name>
<dbReference type="SUPFAM" id="SSF56935">
    <property type="entry name" value="Porins"/>
    <property type="match status" value="1"/>
</dbReference>
<evidence type="ECO:0000256" key="8">
    <source>
        <dbReference type="PROSITE-ProRule" id="PRU01360"/>
    </source>
</evidence>
<dbReference type="Proteomes" id="UP000678679">
    <property type="component" value="Chromosome 1"/>
</dbReference>
<dbReference type="NCBIfam" id="TIGR04056">
    <property type="entry name" value="OMP_RagA_SusC"/>
    <property type="match status" value="1"/>
</dbReference>
<dbReference type="SUPFAM" id="SSF49464">
    <property type="entry name" value="Carboxypeptidase regulatory domain-like"/>
    <property type="match status" value="1"/>
</dbReference>
<dbReference type="Pfam" id="PF00593">
    <property type="entry name" value="TonB_dep_Rec_b-barrel"/>
    <property type="match status" value="1"/>
</dbReference>
<dbReference type="RefSeq" id="WP_169665680.1">
    <property type="nucleotide sequence ID" value="NZ_CP076132.1"/>
</dbReference>
<keyword evidence="2 8" id="KW-0813">Transport</keyword>
<dbReference type="KEGG" id="fya:KMW28_20530"/>
<sequence>MYRLLLPNFFIKKWGWLPIAFTFMAIFTTNAFALNGYSLFEIIQKIEEKHHVEFAYSNEVRDMENINISLDGSLDNVIQQLSNKTGLSFKRVDDMYIVQPPKEQPKQDQQERIIKGQVKDALSGEPIIGATVIIKGSTAGTITDMDGNYELKASMGNILVFAFLGFEPQEVVFTSQSTINVELNENAQELTEVVVTALGLEKEAKAVGYSTQEVKSDAIETVRQPNVMTNLTGKVAGLDVKNSTEMFDGLSIEIRGREPLIVVDGIPVETNLYDINPDDIESVNVLKGASASALYGSRGKDGAVMISMKKGKGKSDKLDINVNMGTQMQTGFVVLPETQSQYGMGSNGQYWYVDGKGGGIADGDGWVWGPKLNQRDPNTASGYREIAQWNSPIDPVTGERIATPWVSKGENNLQNFLSQASISNLNLSVAKHTENGYVRVSAGHMYQSGMVPNTDLNISNVSVTTQQKLGKKFTLDAFFSYNKQYSDNYPRTGYGPHNYMYNLLFWMGPDVDVRDLRNYWADGQEGYQQRNYNDAWYNNPYFVAYENRQMYDKNTNLAYATLTYDINDNLKILNRASINNSSEFKDLKTPKSFLDYSNDIRGNYEIWNADRFWFNNDLIITYNKKFNDNWALSMNLGGNYNSYQARDMYSGTDGLQVPNNYNLANSIGPVTATNMFFNKAMYSVYGTAELAWKNAIFLNLAARNDWSSTLPASNNSYFYPSVSTSVVVSDLIEMPEAVSIFKLRGSMAQVSGDLDIYQTQSVYRSANRMWNGNAQVYYPSTLLNPNIRPETSTTFELGTDVRFLRDRIGFDLTYYEIVDTDQIIKLPTSEASGFDERYVNGNEYKQQGIELMVHATPIRKNNFEWNTSMNWSKFVRKLTSIYGGQDNYNGLQAGDRTDTYLGYDWERSPEGEIVYDANSGLPIVNPTRTAMGHTAPDWLFGFQNSFRYKNWSLGFAIDGRIGGIMYSTTNQKMMWGGVHMNTLSEHRDRDIAGESSFVGQGVIVTGGEIVRDAQGNVISDTRTFAPNSTGVGYSSWVIDHHGGRSDAPGLFDASYVKLREVSITYNVPKTFASKLHMKGASVSLTCNNVWMWSNIPNVDPDIGYDNSQSPSPRYTGINLKANF</sequence>
<feature type="domain" description="TonB-dependent receptor-like beta-barrel" evidence="10">
    <location>
        <begin position="518"/>
        <end position="968"/>
    </location>
</feature>
<evidence type="ECO:0000256" key="3">
    <source>
        <dbReference type="ARBA" id="ARBA00022452"/>
    </source>
</evidence>